<evidence type="ECO:0000313" key="3">
    <source>
        <dbReference type="Proteomes" id="UP000823842"/>
    </source>
</evidence>
<dbReference type="PANTHER" id="PTHR22946:SF0">
    <property type="entry name" value="DIENELACTONE HYDROLASE DOMAIN-CONTAINING PROTEIN"/>
    <property type="match status" value="1"/>
</dbReference>
<dbReference type="GO" id="GO:0016787">
    <property type="term" value="F:hydrolase activity"/>
    <property type="evidence" value="ECO:0007669"/>
    <property type="project" value="UniProtKB-KW"/>
</dbReference>
<evidence type="ECO:0000259" key="1">
    <source>
        <dbReference type="Pfam" id="PF12146"/>
    </source>
</evidence>
<dbReference type="InterPro" id="IPR029058">
    <property type="entry name" value="AB_hydrolase_fold"/>
</dbReference>
<dbReference type="Pfam" id="PF12146">
    <property type="entry name" value="Hydrolase_4"/>
    <property type="match status" value="1"/>
</dbReference>
<dbReference type="SUPFAM" id="SSF53474">
    <property type="entry name" value="alpha/beta-Hydrolases"/>
    <property type="match status" value="1"/>
</dbReference>
<dbReference type="Gene3D" id="3.40.50.1820">
    <property type="entry name" value="alpha/beta hydrolase"/>
    <property type="match status" value="1"/>
</dbReference>
<dbReference type="EMBL" id="DWYZ01000200">
    <property type="protein sequence ID" value="HJB29220.1"/>
    <property type="molecule type" value="Genomic_DNA"/>
</dbReference>
<keyword evidence="2" id="KW-0378">Hydrolase</keyword>
<dbReference type="PANTHER" id="PTHR22946">
    <property type="entry name" value="DIENELACTONE HYDROLASE DOMAIN-CONTAINING PROTEIN-RELATED"/>
    <property type="match status" value="1"/>
</dbReference>
<dbReference type="InterPro" id="IPR022742">
    <property type="entry name" value="Hydrolase_4"/>
</dbReference>
<comment type="caution">
    <text evidence="2">The sequence shown here is derived from an EMBL/GenBank/DDBJ whole genome shotgun (WGS) entry which is preliminary data.</text>
</comment>
<sequence>MKHKKRLAAGIAAFAVLTLLSHTVMTRGAAEALSEQVLAAAPEAIQQEGTENIEVGNLPFYDYRQQEIELENEGQRIYGIAYIPDTEEEKVPLVICSHGLGGSYRSNAAYAEQLAGHGIAAYCFDFRGGGGSASEGDTTEMSVMTEVSDLEVVMDAASGWDFVDEDRIVLLGTSQGGNCLCNCGGKAYRQYFRSCADVSGFFSQRRHS</sequence>
<evidence type="ECO:0000313" key="2">
    <source>
        <dbReference type="EMBL" id="HJB29220.1"/>
    </source>
</evidence>
<proteinExistence type="predicted"/>
<reference evidence="2" key="2">
    <citation type="submission" date="2021-04" db="EMBL/GenBank/DDBJ databases">
        <authorList>
            <person name="Gilroy R."/>
        </authorList>
    </citation>
    <scope>NUCLEOTIDE SEQUENCE</scope>
    <source>
        <strain evidence="2">ChiSjej1B19-5720</strain>
    </source>
</reference>
<gene>
    <name evidence="2" type="ORF">IAA06_10575</name>
</gene>
<dbReference type="InterPro" id="IPR050261">
    <property type="entry name" value="FrsA_esterase"/>
</dbReference>
<name>A0A9D2RXT4_9FIRM</name>
<feature type="domain" description="Serine aminopeptidase S33" evidence="1">
    <location>
        <begin position="93"/>
        <end position="192"/>
    </location>
</feature>
<dbReference type="Proteomes" id="UP000823842">
    <property type="component" value="Unassembled WGS sequence"/>
</dbReference>
<dbReference type="AlphaFoldDB" id="A0A9D2RXT4"/>
<protein>
    <submittedName>
        <fullName evidence="2">Alpha/beta fold hydrolase</fullName>
    </submittedName>
</protein>
<reference evidence="2" key="1">
    <citation type="journal article" date="2021" name="PeerJ">
        <title>Extensive microbial diversity within the chicken gut microbiome revealed by metagenomics and culture.</title>
        <authorList>
            <person name="Gilroy R."/>
            <person name="Ravi A."/>
            <person name="Getino M."/>
            <person name="Pursley I."/>
            <person name="Horton D.L."/>
            <person name="Alikhan N.F."/>
            <person name="Baker D."/>
            <person name="Gharbi K."/>
            <person name="Hall N."/>
            <person name="Watson M."/>
            <person name="Adriaenssens E.M."/>
            <person name="Foster-Nyarko E."/>
            <person name="Jarju S."/>
            <person name="Secka A."/>
            <person name="Antonio M."/>
            <person name="Oren A."/>
            <person name="Chaudhuri R.R."/>
            <person name="La Ragione R."/>
            <person name="Hildebrand F."/>
            <person name="Pallen M.J."/>
        </authorList>
    </citation>
    <scope>NUCLEOTIDE SEQUENCE</scope>
    <source>
        <strain evidence="2">ChiSjej1B19-5720</strain>
    </source>
</reference>
<organism evidence="2 3">
    <name type="scientific">Candidatus Blautia faecavium</name>
    <dbReference type="NCBI Taxonomy" id="2838487"/>
    <lineage>
        <taxon>Bacteria</taxon>
        <taxon>Bacillati</taxon>
        <taxon>Bacillota</taxon>
        <taxon>Clostridia</taxon>
        <taxon>Lachnospirales</taxon>
        <taxon>Lachnospiraceae</taxon>
        <taxon>Blautia</taxon>
    </lineage>
</organism>
<accession>A0A9D2RXT4</accession>